<comment type="caution">
    <text evidence="2">The sequence shown here is derived from an EMBL/GenBank/DDBJ whole genome shotgun (WGS) entry which is preliminary data.</text>
</comment>
<protein>
    <submittedName>
        <fullName evidence="2">Antitoxin VapB</fullName>
    </submittedName>
</protein>
<dbReference type="Pfam" id="PF04014">
    <property type="entry name" value="MazE_antitoxin"/>
    <property type="match status" value="1"/>
</dbReference>
<dbReference type="InterPro" id="IPR007159">
    <property type="entry name" value="SpoVT-AbrB_dom"/>
</dbReference>
<dbReference type="AlphaFoldDB" id="A0A841L433"/>
<feature type="domain" description="SpoVT-AbrB" evidence="1">
    <location>
        <begin position="6"/>
        <end position="46"/>
    </location>
</feature>
<dbReference type="Gene3D" id="2.10.260.10">
    <property type="match status" value="1"/>
</dbReference>
<evidence type="ECO:0000259" key="1">
    <source>
        <dbReference type="Pfam" id="PF04014"/>
    </source>
</evidence>
<reference evidence="2 3" key="1">
    <citation type="submission" date="2020-08" db="EMBL/GenBank/DDBJ databases">
        <title>Genomic Encyclopedia of Type Strains, Phase IV (KMG-IV): sequencing the most valuable type-strain genomes for metagenomic binning, comparative biology and taxonomic classification.</title>
        <authorList>
            <person name="Goeker M."/>
        </authorList>
    </citation>
    <scope>NUCLEOTIDE SEQUENCE [LARGE SCALE GENOMIC DNA]</scope>
    <source>
        <strain evidence="2 3">DSM 102189</strain>
    </source>
</reference>
<dbReference type="EMBL" id="JACIIV010000010">
    <property type="protein sequence ID" value="MBB6227417.1"/>
    <property type="molecule type" value="Genomic_DNA"/>
</dbReference>
<gene>
    <name evidence="2" type="ORF">FHS79_001583</name>
</gene>
<dbReference type="SUPFAM" id="SSF89447">
    <property type="entry name" value="AbrB/MazE/MraZ-like"/>
    <property type="match status" value="1"/>
</dbReference>
<evidence type="ECO:0000313" key="2">
    <source>
        <dbReference type="EMBL" id="MBB6227417.1"/>
    </source>
</evidence>
<name>A0A841L433_9SPHN</name>
<organism evidence="2 3">
    <name type="scientific">Polymorphobacter multimanifer</name>
    <dbReference type="NCBI Taxonomy" id="1070431"/>
    <lineage>
        <taxon>Bacteria</taxon>
        <taxon>Pseudomonadati</taxon>
        <taxon>Pseudomonadota</taxon>
        <taxon>Alphaproteobacteria</taxon>
        <taxon>Sphingomonadales</taxon>
        <taxon>Sphingosinicellaceae</taxon>
        <taxon>Polymorphobacter</taxon>
    </lineage>
</organism>
<sequence length="88" mass="9622">MARSKVFKSGNSAAVRLPAAFAPPPGTLVEVREEHGRWIIEPVPETPKMIDLTGIYGCAPGLKPIPSEDRLFEERPSERLAREAALKA</sequence>
<keyword evidence="3" id="KW-1185">Reference proteome</keyword>
<dbReference type="Proteomes" id="UP000538147">
    <property type="component" value="Unassembled WGS sequence"/>
</dbReference>
<dbReference type="InterPro" id="IPR037914">
    <property type="entry name" value="SpoVT-AbrB_sf"/>
</dbReference>
<dbReference type="GO" id="GO:0003677">
    <property type="term" value="F:DNA binding"/>
    <property type="evidence" value="ECO:0007669"/>
    <property type="project" value="InterPro"/>
</dbReference>
<dbReference type="RefSeq" id="WP_184197967.1">
    <property type="nucleotide sequence ID" value="NZ_BMOX01000033.1"/>
</dbReference>
<evidence type="ECO:0000313" key="3">
    <source>
        <dbReference type="Proteomes" id="UP000538147"/>
    </source>
</evidence>
<proteinExistence type="predicted"/>
<accession>A0A841L433</accession>